<evidence type="ECO:0000259" key="1">
    <source>
        <dbReference type="Pfam" id="PF11611"/>
    </source>
</evidence>
<dbReference type="RefSeq" id="WP_016178726.1">
    <property type="nucleotide sequence ID" value="NZ_CAAKOC010000232.1"/>
</dbReference>
<dbReference type="InterPro" id="IPR029050">
    <property type="entry name" value="Immunoprotect_excell_Ig-like"/>
</dbReference>
<accession>A0A8B5VU76</accession>
<evidence type="ECO:0000313" key="3">
    <source>
        <dbReference type="Proteomes" id="UP000316316"/>
    </source>
</evidence>
<dbReference type="AlphaFoldDB" id="A0A8B5VU76"/>
<organism evidence="2 3">
    <name type="scientific">Enterococcus avium</name>
    <name type="common">Streptococcus avium</name>
    <dbReference type="NCBI Taxonomy" id="33945"/>
    <lineage>
        <taxon>Bacteria</taxon>
        <taxon>Bacillati</taxon>
        <taxon>Bacillota</taxon>
        <taxon>Bacilli</taxon>
        <taxon>Lactobacillales</taxon>
        <taxon>Enterococcaceae</taxon>
        <taxon>Enterococcus</taxon>
    </lineage>
</organism>
<protein>
    <submittedName>
        <fullName evidence="2">DUF4352 domain-containing protein</fullName>
    </submittedName>
</protein>
<proteinExistence type="predicted"/>
<feature type="domain" description="DUF4352" evidence="1">
    <location>
        <begin position="45"/>
        <end position="154"/>
    </location>
</feature>
<evidence type="ECO:0000313" key="2">
    <source>
        <dbReference type="EMBL" id="TRZ28820.1"/>
    </source>
</evidence>
<dbReference type="Pfam" id="PF11611">
    <property type="entry name" value="DUF4352"/>
    <property type="match status" value="1"/>
</dbReference>
<comment type="caution">
    <text evidence="2">The sequence shown here is derived from an EMBL/GenBank/DDBJ whole genome shotgun (WGS) entry which is preliminary data.</text>
</comment>
<sequence>MKKILLSIVAVCFFLTGCDTSSNKETDGSKDTSAKVSEVTMKDGLDTPFTADGVEMKITDVSTSESVDQADKPKQLVTFTVECKNIGTQDKGVGAIDFQLVTDKKDKKNKKDKTYNVTEEMEAFGGVLEPEKTSKGKLFYLIEPGEKPTKLAYAPADKALKTWNLQ</sequence>
<dbReference type="PROSITE" id="PS51257">
    <property type="entry name" value="PROKAR_LIPOPROTEIN"/>
    <property type="match status" value="1"/>
</dbReference>
<gene>
    <name evidence="2" type="ORF">AUF17_19115</name>
</gene>
<dbReference type="Proteomes" id="UP000316316">
    <property type="component" value="Unassembled WGS sequence"/>
</dbReference>
<dbReference type="InterPro" id="IPR029051">
    <property type="entry name" value="DUF4352"/>
</dbReference>
<dbReference type="Gene3D" id="2.60.40.1240">
    <property type="match status" value="1"/>
</dbReference>
<name>A0A8B5VU76_ENTAV</name>
<reference evidence="2 3" key="1">
    <citation type="submission" date="2017-10" db="EMBL/GenBank/DDBJ databases">
        <title>FDA dAtabase for Regulatory Grade micrObial Sequences (FDA-ARGOS): Supporting development and validation of Infectious Disease Dx tests.</title>
        <authorList>
            <person name="Campos J."/>
            <person name="Goldberg B."/>
            <person name="Tallon L.J."/>
            <person name="Sadzewicz L."/>
            <person name="Sengamalay N."/>
            <person name="Ott S."/>
            <person name="Godinez A."/>
            <person name="Nagaraj S."/>
            <person name="Vyas G."/>
            <person name="Aluvathingal J."/>
            <person name="Nadendla S."/>
            <person name="Geyer C."/>
            <person name="Nandy P."/>
            <person name="Hobson J."/>
            <person name="Sichtig H."/>
        </authorList>
    </citation>
    <scope>NUCLEOTIDE SEQUENCE [LARGE SCALE GENOMIC DNA]</scope>
    <source>
        <strain evidence="2 3">FDAARGOS_185</strain>
    </source>
</reference>
<dbReference type="EMBL" id="PDXQ01000002">
    <property type="protein sequence ID" value="TRZ28820.1"/>
    <property type="molecule type" value="Genomic_DNA"/>
</dbReference>